<keyword evidence="2" id="KW-0830">Ubiquinone</keyword>
<dbReference type="CDD" id="cd02440">
    <property type="entry name" value="AdoMet_MTases"/>
    <property type="match status" value="1"/>
</dbReference>
<dbReference type="PANTHER" id="PTHR43861">
    <property type="entry name" value="TRANS-ACONITATE 2-METHYLTRANSFERASE-RELATED"/>
    <property type="match status" value="1"/>
</dbReference>
<dbReference type="InterPro" id="IPR013216">
    <property type="entry name" value="Methyltransf_11"/>
</dbReference>
<dbReference type="Pfam" id="PF08241">
    <property type="entry name" value="Methyltransf_11"/>
    <property type="match status" value="1"/>
</dbReference>
<organism evidence="2 3">
    <name type="scientific">Anaerosporobacter mobilis DSM 15930</name>
    <dbReference type="NCBI Taxonomy" id="1120996"/>
    <lineage>
        <taxon>Bacteria</taxon>
        <taxon>Bacillati</taxon>
        <taxon>Bacillota</taxon>
        <taxon>Clostridia</taxon>
        <taxon>Lachnospirales</taxon>
        <taxon>Lachnospiraceae</taxon>
        <taxon>Anaerosporobacter</taxon>
    </lineage>
</organism>
<feature type="domain" description="Methyltransferase type 11" evidence="1">
    <location>
        <begin position="53"/>
        <end position="146"/>
    </location>
</feature>
<keyword evidence="2" id="KW-0489">Methyltransferase</keyword>
<dbReference type="STRING" id="1120996.SAMN02746066_00490"/>
<sequence>MNNIVNVKESSKSHFDDIAKDYNNSHDGKYVNCMYHEIIERIVSMEDKPTKILDLGCGNGNVISLLSDKIDAQLFGVDLSENMVLEAKSYLQEKAEFQVGDAEQIPYKDKMFDVVICNASFHHYPNPLIVLDEIKRVLNDDGIFILGDPTAPFGWILRLFNWTLRYSDSGDYHIYGKKEIIPMLEQKGFKVMEWKNINMKSFILTAKINQSDKY</sequence>
<dbReference type="RefSeq" id="WP_073282359.1">
    <property type="nucleotide sequence ID" value="NZ_FRCP01000005.1"/>
</dbReference>
<evidence type="ECO:0000259" key="1">
    <source>
        <dbReference type="Pfam" id="PF08241"/>
    </source>
</evidence>
<dbReference type="SUPFAM" id="SSF53335">
    <property type="entry name" value="S-adenosyl-L-methionine-dependent methyltransferases"/>
    <property type="match status" value="1"/>
</dbReference>
<evidence type="ECO:0000313" key="3">
    <source>
        <dbReference type="Proteomes" id="UP000184038"/>
    </source>
</evidence>
<gene>
    <name evidence="2" type="ORF">SAMN02746066_00490</name>
</gene>
<name>A0A1M7F9E1_9FIRM</name>
<keyword evidence="3" id="KW-1185">Reference proteome</keyword>
<reference evidence="2 3" key="1">
    <citation type="submission" date="2016-11" db="EMBL/GenBank/DDBJ databases">
        <authorList>
            <person name="Jaros S."/>
            <person name="Januszkiewicz K."/>
            <person name="Wedrychowicz H."/>
        </authorList>
    </citation>
    <scope>NUCLEOTIDE SEQUENCE [LARGE SCALE GENOMIC DNA]</scope>
    <source>
        <strain evidence="2 3">DSM 15930</strain>
    </source>
</reference>
<dbReference type="AlphaFoldDB" id="A0A1M7F9E1"/>
<protein>
    <submittedName>
        <fullName evidence="2">Ubiquinone/menaquinone biosynthesis C-methylase UbiE</fullName>
    </submittedName>
</protein>
<proteinExistence type="predicted"/>
<keyword evidence="2" id="KW-0808">Transferase</keyword>
<dbReference type="EMBL" id="FRCP01000005">
    <property type="protein sequence ID" value="SHM00593.1"/>
    <property type="molecule type" value="Genomic_DNA"/>
</dbReference>
<dbReference type="InterPro" id="IPR029063">
    <property type="entry name" value="SAM-dependent_MTases_sf"/>
</dbReference>
<accession>A0A1M7F9E1</accession>
<dbReference type="Proteomes" id="UP000184038">
    <property type="component" value="Unassembled WGS sequence"/>
</dbReference>
<dbReference type="Gene3D" id="3.40.50.150">
    <property type="entry name" value="Vaccinia Virus protein VP39"/>
    <property type="match status" value="1"/>
</dbReference>
<evidence type="ECO:0000313" key="2">
    <source>
        <dbReference type="EMBL" id="SHM00593.1"/>
    </source>
</evidence>
<dbReference type="GO" id="GO:0008757">
    <property type="term" value="F:S-adenosylmethionine-dependent methyltransferase activity"/>
    <property type="evidence" value="ECO:0007669"/>
    <property type="project" value="InterPro"/>
</dbReference>
<dbReference type="GO" id="GO:0032259">
    <property type="term" value="P:methylation"/>
    <property type="evidence" value="ECO:0007669"/>
    <property type="project" value="UniProtKB-KW"/>
</dbReference>
<dbReference type="OrthoDB" id="9808140at2"/>